<dbReference type="InterPro" id="IPR016130">
    <property type="entry name" value="Tyr_Pase_AS"/>
</dbReference>
<dbReference type="PROSITE" id="PS00383">
    <property type="entry name" value="TYR_PHOSPHATASE_1"/>
    <property type="match status" value="1"/>
</dbReference>
<organism evidence="2">
    <name type="scientific">Acidicaldus sp</name>
    <dbReference type="NCBI Taxonomy" id="1872105"/>
    <lineage>
        <taxon>Bacteria</taxon>
        <taxon>Pseudomonadati</taxon>
        <taxon>Pseudomonadota</taxon>
        <taxon>Alphaproteobacteria</taxon>
        <taxon>Acetobacterales</taxon>
        <taxon>Acetobacteraceae</taxon>
        <taxon>Acidicaldus</taxon>
    </lineage>
</organism>
<dbReference type="AlphaFoldDB" id="A0A8J4HC46"/>
<comment type="caution">
    <text evidence="2">The sequence shown here is derived from an EMBL/GenBank/DDBJ whole genome shotgun (WGS) entry which is preliminary data.</text>
</comment>
<protein>
    <submittedName>
        <fullName evidence="2">Tyrosine-protein phosphatase</fullName>
    </submittedName>
</protein>
<dbReference type="Gene3D" id="3.90.190.10">
    <property type="entry name" value="Protein tyrosine phosphatase superfamily"/>
    <property type="match status" value="1"/>
</dbReference>
<dbReference type="EMBL" id="DTQM01000203">
    <property type="protein sequence ID" value="HGC43667.1"/>
    <property type="molecule type" value="Genomic_DNA"/>
</dbReference>
<dbReference type="SUPFAM" id="SSF52799">
    <property type="entry name" value="(Phosphotyrosine protein) phosphatases II"/>
    <property type="match status" value="1"/>
</dbReference>
<comment type="similarity">
    <text evidence="1">Belongs to the protein-tyrosine phosphatase family.</text>
</comment>
<proteinExistence type="inferred from homology"/>
<dbReference type="PANTHER" id="PTHR31126:SF1">
    <property type="entry name" value="TYROSINE SPECIFIC PROTEIN PHOSPHATASES DOMAIN-CONTAINING PROTEIN"/>
    <property type="match status" value="1"/>
</dbReference>
<evidence type="ECO:0000256" key="1">
    <source>
        <dbReference type="ARBA" id="ARBA00009580"/>
    </source>
</evidence>
<dbReference type="PANTHER" id="PTHR31126">
    <property type="entry name" value="TYROSINE-PROTEIN PHOSPHATASE"/>
    <property type="match status" value="1"/>
</dbReference>
<dbReference type="InterPro" id="IPR029021">
    <property type="entry name" value="Prot-tyrosine_phosphatase-like"/>
</dbReference>
<reference evidence="2" key="1">
    <citation type="journal article" date="2020" name="mSystems">
        <title>Genome- and Community-Level Interaction Insights into Carbon Utilization and Element Cycling Functions of Hydrothermarchaeota in Hydrothermal Sediment.</title>
        <authorList>
            <person name="Zhou Z."/>
            <person name="Liu Y."/>
            <person name="Xu W."/>
            <person name="Pan J."/>
            <person name="Luo Z.H."/>
            <person name="Li M."/>
        </authorList>
    </citation>
    <scope>NUCLEOTIDE SEQUENCE</scope>
    <source>
        <strain evidence="2">SpSt-997</strain>
    </source>
</reference>
<evidence type="ECO:0000313" key="2">
    <source>
        <dbReference type="EMBL" id="HGC43667.1"/>
    </source>
</evidence>
<dbReference type="Pfam" id="PF13350">
    <property type="entry name" value="Y_phosphatase3"/>
    <property type="match status" value="1"/>
</dbReference>
<name>A0A8J4HC46_9PROT</name>
<gene>
    <name evidence="2" type="ORF">ENY07_10675</name>
</gene>
<dbReference type="InterPro" id="IPR026893">
    <property type="entry name" value="Tyr/Ser_Pase_IphP-type"/>
</dbReference>
<sequence>MNEMPSTDLPRVLPLEGASNVRDLGGYRAADGRVVRFGEVFRAASLARLTLADQRRLAALGLRAICDFRGRRERAHAPSLLRGIAGVAVHSLPIEPRVGASLADIVATGKASGEDVLALLRRAYLAYVNDHTASYRAVFQLLLQPDFTPLLFHCSAGKDRTGFGAALILTALGVAWEDILADYLATNRLWQPESEIARGLPPELAAPLLRVHAELLEAAFAEIAERYGSTEHYFAAMLGLDQAACERLRARLLA</sequence>
<accession>A0A8J4HC46</accession>
<dbReference type="GO" id="GO:0004721">
    <property type="term" value="F:phosphoprotein phosphatase activity"/>
    <property type="evidence" value="ECO:0007669"/>
    <property type="project" value="InterPro"/>
</dbReference>